<keyword evidence="9 10" id="KW-0472">Membrane</keyword>
<dbReference type="GO" id="GO:0005802">
    <property type="term" value="C:trans-Golgi network"/>
    <property type="evidence" value="ECO:0007669"/>
    <property type="project" value="TreeGrafter"/>
</dbReference>
<dbReference type="InParanoid" id="A0A6P8HLF2"/>
<protein>
    <recommendedName>
        <fullName evidence="3 10">Protein SYS1 homolog</fullName>
    </recommendedName>
</protein>
<evidence type="ECO:0000256" key="5">
    <source>
        <dbReference type="ARBA" id="ARBA00022692"/>
    </source>
</evidence>
<evidence type="ECO:0000256" key="7">
    <source>
        <dbReference type="ARBA" id="ARBA00022989"/>
    </source>
</evidence>
<keyword evidence="5 10" id="KW-0812">Transmembrane</keyword>
<dbReference type="Pfam" id="PF09801">
    <property type="entry name" value="SYS1"/>
    <property type="match status" value="1"/>
</dbReference>
<dbReference type="GO" id="GO:0000139">
    <property type="term" value="C:Golgi membrane"/>
    <property type="evidence" value="ECO:0007669"/>
    <property type="project" value="UniProtKB-SubCell"/>
</dbReference>
<dbReference type="Proteomes" id="UP000515163">
    <property type="component" value="Unplaced"/>
</dbReference>
<evidence type="ECO:0000256" key="10">
    <source>
        <dbReference type="PIRNR" id="PIRNR031402"/>
    </source>
</evidence>
<dbReference type="PANTHER" id="PTHR12952:SF0">
    <property type="entry name" value="PROTEIN SYS1 HOMOLOG"/>
    <property type="match status" value="1"/>
</dbReference>
<feature type="transmembrane region" description="Helical" evidence="10">
    <location>
        <begin position="14"/>
        <end position="38"/>
    </location>
</feature>
<evidence type="ECO:0000313" key="12">
    <source>
        <dbReference type="RefSeq" id="XP_031555773.1"/>
    </source>
</evidence>
<feature type="transmembrane region" description="Helical" evidence="10">
    <location>
        <begin position="66"/>
        <end position="86"/>
    </location>
</feature>
<keyword evidence="8 10" id="KW-0333">Golgi apparatus</keyword>
<organism evidence="11 12">
    <name type="scientific">Actinia tenebrosa</name>
    <name type="common">Australian red waratah sea anemone</name>
    <dbReference type="NCBI Taxonomy" id="6105"/>
    <lineage>
        <taxon>Eukaryota</taxon>
        <taxon>Metazoa</taxon>
        <taxon>Cnidaria</taxon>
        <taxon>Anthozoa</taxon>
        <taxon>Hexacorallia</taxon>
        <taxon>Actiniaria</taxon>
        <taxon>Actiniidae</taxon>
        <taxon>Actinia</taxon>
    </lineage>
</organism>
<accession>A0A6P8HLF2</accession>
<dbReference type="KEGG" id="aten:116292569"/>
<dbReference type="AlphaFoldDB" id="A0A6P8HLF2"/>
<evidence type="ECO:0000256" key="6">
    <source>
        <dbReference type="ARBA" id="ARBA00022927"/>
    </source>
</evidence>
<dbReference type="OrthoDB" id="542931at2759"/>
<feature type="transmembrane region" description="Helical" evidence="10">
    <location>
        <begin position="119"/>
        <end position="138"/>
    </location>
</feature>
<gene>
    <name evidence="12" type="primary">LOC116292569</name>
</gene>
<sequence length="157" mass="18080">MATTQFRTYVWDPVLIISQIIALQCTYYLSLGFLVYLVDYWSSSMRSLDQFFNYKEITTSTLKGKLLITSFCLNSLAGAMALWFIVKRGKQCLDFTTTIFVIHLLLCCVYYGFPLSWTWWIVNIVWVALMAIIGEFVCMRTELRAIMVSVGSARNSV</sequence>
<evidence type="ECO:0000313" key="11">
    <source>
        <dbReference type="Proteomes" id="UP000515163"/>
    </source>
</evidence>
<keyword evidence="4 10" id="KW-0813">Transport</keyword>
<evidence type="ECO:0000256" key="3">
    <source>
        <dbReference type="ARBA" id="ARBA00014516"/>
    </source>
</evidence>
<feature type="transmembrane region" description="Helical" evidence="10">
    <location>
        <begin position="93"/>
        <end position="113"/>
    </location>
</feature>
<dbReference type="PIRSF" id="PIRSF031402">
    <property type="entry name" value="SYS1_homologue"/>
    <property type="match status" value="1"/>
</dbReference>
<dbReference type="GeneID" id="116292569"/>
<name>A0A6P8HLF2_ACTTE</name>
<dbReference type="PANTHER" id="PTHR12952">
    <property type="entry name" value="SYS1"/>
    <property type="match status" value="1"/>
</dbReference>
<dbReference type="InterPro" id="IPR019185">
    <property type="entry name" value="Integral_membrane_SYS1-rel"/>
</dbReference>
<keyword evidence="6 10" id="KW-0653">Protein transport</keyword>
<dbReference type="RefSeq" id="XP_031555773.1">
    <property type="nucleotide sequence ID" value="XM_031699913.1"/>
</dbReference>
<keyword evidence="11" id="KW-1185">Reference proteome</keyword>
<evidence type="ECO:0000256" key="1">
    <source>
        <dbReference type="ARBA" id="ARBA00004653"/>
    </source>
</evidence>
<dbReference type="GO" id="GO:0043001">
    <property type="term" value="P:Golgi to plasma membrane protein transport"/>
    <property type="evidence" value="ECO:0007669"/>
    <property type="project" value="TreeGrafter"/>
</dbReference>
<keyword evidence="7 10" id="KW-1133">Transmembrane helix</keyword>
<dbReference type="InterPro" id="IPR016973">
    <property type="entry name" value="Integral_membrane_SYS1"/>
</dbReference>
<dbReference type="GO" id="GO:0005829">
    <property type="term" value="C:cytosol"/>
    <property type="evidence" value="ECO:0007669"/>
    <property type="project" value="GOC"/>
</dbReference>
<dbReference type="GO" id="GO:0034067">
    <property type="term" value="P:protein localization to Golgi apparatus"/>
    <property type="evidence" value="ECO:0007669"/>
    <property type="project" value="TreeGrafter"/>
</dbReference>
<dbReference type="GO" id="GO:0006895">
    <property type="term" value="P:Golgi to endosome transport"/>
    <property type="evidence" value="ECO:0007669"/>
    <property type="project" value="TreeGrafter"/>
</dbReference>
<evidence type="ECO:0000256" key="8">
    <source>
        <dbReference type="ARBA" id="ARBA00023034"/>
    </source>
</evidence>
<evidence type="ECO:0000256" key="2">
    <source>
        <dbReference type="ARBA" id="ARBA00008160"/>
    </source>
</evidence>
<comment type="function">
    <text evidence="10">Involved in protein trafficking.</text>
</comment>
<comment type="subcellular location">
    <subcellularLocation>
        <location evidence="1 10">Golgi apparatus membrane</location>
        <topology evidence="1 10">Multi-pass membrane protein</topology>
    </subcellularLocation>
</comment>
<evidence type="ECO:0000256" key="4">
    <source>
        <dbReference type="ARBA" id="ARBA00022448"/>
    </source>
</evidence>
<dbReference type="FunCoup" id="A0A6P8HLF2">
    <property type="interactions" value="1138"/>
</dbReference>
<evidence type="ECO:0000256" key="9">
    <source>
        <dbReference type="ARBA" id="ARBA00023136"/>
    </source>
</evidence>
<reference evidence="12" key="1">
    <citation type="submission" date="2025-08" db="UniProtKB">
        <authorList>
            <consortium name="RefSeq"/>
        </authorList>
    </citation>
    <scope>IDENTIFICATION</scope>
    <source>
        <tissue evidence="12">Tentacle</tissue>
    </source>
</reference>
<comment type="similarity">
    <text evidence="2 10">Belongs to the SYS1 family.</text>
</comment>
<proteinExistence type="inferred from homology"/>